<dbReference type="STRING" id="76728.AQ490_19710"/>
<dbReference type="Gene3D" id="3.90.1530.10">
    <property type="entry name" value="Conserved hypothetical protein from pyrococcus furiosus pfu- 392566-001, ParB domain"/>
    <property type="match status" value="1"/>
</dbReference>
<name>A0A0T6LTY4_WENVI</name>
<dbReference type="AlphaFoldDB" id="A0A0T6LTY4"/>
<dbReference type="InterPro" id="IPR036086">
    <property type="entry name" value="ParB/Sulfiredoxin_sf"/>
</dbReference>
<dbReference type="EMBL" id="LLZU01000011">
    <property type="protein sequence ID" value="KRV49555.1"/>
    <property type="molecule type" value="Genomic_DNA"/>
</dbReference>
<evidence type="ECO:0000313" key="3">
    <source>
        <dbReference type="Proteomes" id="UP000050867"/>
    </source>
</evidence>
<dbReference type="SMART" id="SM00470">
    <property type="entry name" value="ParB"/>
    <property type="match status" value="1"/>
</dbReference>
<protein>
    <recommendedName>
        <fullName evidence="1">ParB-like N-terminal domain-containing protein</fullName>
    </recommendedName>
</protein>
<comment type="caution">
    <text evidence="2">The sequence shown here is derived from an EMBL/GenBank/DDBJ whole genome shotgun (WGS) entry which is preliminary data.</text>
</comment>
<dbReference type="SUPFAM" id="SSF110849">
    <property type="entry name" value="ParB/Sulfiredoxin"/>
    <property type="match status" value="1"/>
</dbReference>
<reference evidence="2 3" key="1">
    <citation type="submission" date="2015-10" db="EMBL/GenBank/DDBJ databases">
        <title>Draft genome sequence of pyrrolomycin-producing Streptomyces vitaminophilus.</title>
        <authorList>
            <person name="Graham D.E."/>
            <person name="Mahan K.M."/>
            <person name="Klingeman D.M."/>
            <person name="Hettich R.L."/>
            <person name="Parry R.J."/>
        </authorList>
    </citation>
    <scope>NUCLEOTIDE SEQUENCE [LARGE SCALE GENOMIC DNA]</scope>
    <source>
        <strain evidence="2 3">ATCC 31673</strain>
    </source>
</reference>
<dbReference type="Proteomes" id="UP000050867">
    <property type="component" value="Unassembled WGS sequence"/>
</dbReference>
<feature type="domain" description="ParB-like N-terminal" evidence="1">
    <location>
        <begin position="20"/>
        <end position="104"/>
    </location>
</feature>
<proteinExistence type="predicted"/>
<keyword evidence="3" id="KW-1185">Reference proteome</keyword>
<organism evidence="2 3">
    <name type="scientific">Wenjunlia vitaminophila</name>
    <name type="common">Streptomyces vitaminophilus</name>
    <dbReference type="NCBI Taxonomy" id="76728"/>
    <lineage>
        <taxon>Bacteria</taxon>
        <taxon>Bacillati</taxon>
        <taxon>Actinomycetota</taxon>
        <taxon>Actinomycetes</taxon>
        <taxon>Kitasatosporales</taxon>
        <taxon>Streptomycetaceae</taxon>
        <taxon>Wenjunlia</taxon>
    </lineage>
</organism>
<sequence length="335" mass="36440">MVDLDDIAASMVWLESHPVTSVRIDHLVLTDSPRLSGEDADHVRMLAEAPGTLPPITVHRPTMRVIDGTHRVRAALLNGRTVIEARVLDCDEGAAFVLAVKANVTHGLPLSRTDRAAAAARIIATHPQWSDRAVAAATALSDKTVSKIRARSATEADQVRARIGRDGRLRPLDTGHRRQQAAAMFQERPDAGLREVARATGLSPATVRDVRQRIERGEDPVPGRYRVPGAHQVPRATVAARSAATAGCATVNQGDVLVDRHKLLAKLSEDPSLRLNEAGRRTFRWLHRYAVDDEGLESLGRGLPGHWVPEVADLARSCAAAWNTLAEQLQQRTGE</sequence>
<accession>A0A0T6LTY4</accession>
<evidence type="ECO:0000313" key="2">
    <source>
        <dbReference type="EMBL" id="KRV49555.1"/>
    </source>
</evidence>
<dbReference type="eggNOG" id="COG1475">
    <property type="taxonomic scope" value="Bacteria"/>
</dbReference>
<gene>
    <name evidence="2" type="ORF">AQ490_19710</name>
</gene>
<dbReference type="InterPro" id="IPR003115">
    <property type="entry name" value="ParB_N"/>
</dbReference>
<evidence type="ECO:0000259" key="1">
    <source>
        <dbReference type="SMART" id="SM00470"/>
    </source>
</evidence>